<dbReference type="PATRIC" id="fig|1122985.7.peg.2835"/>
<evidence type="ECO:0000313" key="2">
    <source>
        <dbReference type="Proteomes" id="UP000027442"/>
    </source>
</evidence>
<dbReference type="EMBL" id="JNGW01000118">
    <property type="protein sequence ID" value="KDR51222.1"/>
    <property type="molecule type" value="Genomic_DNA"/>
</dbReference>
<protein>
    <submittedName>
        <fullName evidence="1">Uncharacterized protein</fullName>
    </submittedName>
</protein>
<dbReference type="Proteomes" id="UP000027442">
    <property type="component" value="Unassembled WGS sequence"/>
</dbReference>
<dbReference type="HOGENOM" id="CLU_3139154_0_0_10"/>
<accession>A0A069QEY6</accession>
<evidence type="ECO:0000313" key="1">
    <source>
        <dbReference type="EMBL" id="KDR51222.1"/>
    </source>
</evidence>
<name>A0A069QEY6_HOYLO</name>
<gene>
    <name evidence="1" type="ORF">HMPREF1991_02740</name>
</gene>
<keyword evidence="2" id="KW-1185">Reference proteome</keyword>
<proteinExistence type="predicted"/>
<organism evidence="1 2">
    <name type="scientific">Hoylesella loescheii DSM 19665 = JCM 12249 = ATCC 15930</name>
    <dbReference type="NCBI Taxonomy" id="1122985"/>
    <lineage>
        <taxon>Bacteria</taxon>
        <taxon>Pseudomonadati</taxon>
        <taxon>Bacteroidota</taxon>
        <taxon>Bacteroidia</taxon>
        <taxon>Bacteroidales</taxon>
        <taxon>Prevotellaceae</taxon>
        <taxon>Hoylesella</taxon>
    </lineage>
</organism>
<dbReference type="AlphaFoldDB" id="A0A069QEY6"/>
<comment type="caution">
    <text evidence="1">The sequence shown here is derived from an EMBL/GenBank/DDBJ whole genome shotgun (WGS) entry which is preliminary data.</text>
</comment>
<sequence length="49" mass="5791">MSWVLLAGVRKLIYYEWVGCTLLDHKQATTRWLIFQLKHCTNNLAGLER</sequence>
<reference evidence="1 2" key="1">
    <citation type="submission" date="2013-08" db="EMBL/GenBank/DDBJ databases">
        <authorList>
            <person name="Weinstock G."/>
            <person name="Sodergren E."/>
            <person name="Wylie T."/>
            <person name="Fulton L."/>
            <person name="Fulton R."/>
            <person name="Fronick C."/>
            <person name="O'Laughlin M."/>
            <person name="Godfrey J."/>
            <person name="Miner T."/>
            <person name="Herter B."/>
            <person name="Appelbaum E."/>
            <person name="Cordes M."/>
            <person name="Lek S."/>
            <person name="Wollam A."/>
            <person name="Pepin K.H."/>
            <person name="Palsikar V.B."/>
            <person name="Mitreva M."/>
            <person name="Wilson R.K."/>
        </authorList>
    </citation>
    <scope>NUCLEOTIDE SEQUENCE [LARGE SCALE GENOMIC DNA]</scope>
    <source>
        <strain evidence="1 2">ATCC 15930</strain>
    </source>
</reference>